<gene>
    <name evidence="1" type="ORF">LI82_06005</name>
</gene>
<keyword evidence="2" id="KW-1185">Reference proteome</keyword>
<organism evidence="1 2">
    <name type="scientific">Methanococcoides methylutens</name>
    <dbReference type="NCBI Taxonomy" id="2226"/>
    <lineage>
        <taxon>Archaea</taxon>
        <taxon>Methanobacteriati</taxon>
        <taxon>Methanobacteriota</taxon>
        <taxon>Stenosarchaea group</taxon>
        <taxon>Methanomicrobia</taxon>
        <taxon>Methanosarcinales</taxon>
        <taxon>Methanosarcinaceae</taxon>
        <taxon>Methanococcoides</taxon>
    </lineage>
</organism>
<dbReference type="Proteomes" id="UP000029859">
    <property type="component" value="Unassembled WGS sequence"/>
</dbReference>
<reference evidence="1 2" key="1">
    <citation type="submission" date="2014-09" db="EMBL/GenBank/DDBJ databases">
        <title>Draft genome sequence of an obligately methylotrophic methanogen, Methanococcoides methylutens, isolated from marine sediment.</title>
        <authorList>
            <person name="Guan Y."/>
            <person name="Ngugi D.K."/>
            <person name="Blom J."/>
            <person name="Ali S."/>
            <person name="Ferry J.G."/>
            <person name="Stingl U."/>
        </authorList>
    </citation>
    <scope>NUCLEOTIDE SEQUENCE [LARGE SCALE GENOMIC DNA]</scope>
    <source>
        <strain evidence="1 2">DSM 2657</strain>
    </source>
</reference>
<evidence type="ECO:0000313" key="2">
    <source>
        <dbReference type="Proteomes" id="UP000029859"/>
    </source>
</evidence>
<sequence>MQSIAIESGPVRVISSGTVISFDKNPIEITMGGSGRCKVIMIFHDEEGEGKSFVRPRVIGSRTIELTFVNFKDPLGSGNVKPIHFATIGGLTIFMNYRIYSYLDSDKTVHYTFYCSQEDSLDKVHTEGFNEWIIE</sequence>
<comment type="caution">
    <text evidence="1">The sequence shown here is derived from an EMBL/GenBank/DDBJ whole genome shotgun (WGS) entry which is preliminary data.</text>
</comment>
<proteinExistence type="predicted"/>
<dbReference type="Pfam" id="PF21732">
    <property type="entry name" value="DUF6864"/>
    <property type="match status" value="1"/>
</dbReference>
<dbReference type="RefSeq" id="WP_048194043.1">
    <property type="nucleotide sequence ID" value="NZ_CAAGSM010000003.1"/>
</dbReference>
<evidence type="ECO:0000313" key="1">
    <source>
        <dbReference type="EMBL" id="KGK98847.1"/>
    </source>
</evidence>
<dbReference type="InterPro" id="IPR049197">
    <property type="entry name" value="DUF6864"/>
</dbReference>
<protein>
    <submittedName>
        <fullName evidence="1">Uncharacterized protein</fullName>
    </submittedName>
</protein>
<dbReference type="AlphaFoldDB" id="A0A099T114"/>
<dbReference type="EMBL" id="JRHO01000010">
    <property type="protein sequence ID" value="KGK98847.1"/>
    <property type="molecule type" value="Genomic_DNA"/>
</dbReference>
<name>A0A099T114_METMT</name>
<accession>A0A099T114</accession>